<feature type="chain" id="PRO_5012697930" evidence="1">
    <location>
        <begin position="29"/>
        <end position="114"/>
    </location>
</feature>
<dbReference type="InterPro" id="IPR051675">
    <property type="entry name" value="Endo/Exo/Phosphatase_dom_1"/>
</dbReference>
<proteinExistence type="predicted"/>
<dbReference type="EMBL" id="NVQR01000012">
    <property type="protein sequence ID" value="PCH63589.1"/>
    <property type="molecule type" value="Genomic_DNA"/>
</dbReference>
<comment type="caution">
    <text evidence="2">The sequence shown here is derived from an EMBL/GenBank/DDBJ whole genome shotgun (WGS) entry which is preliminary data.</text>
</comment>
<dbReference type="Gene3D" id="1.10.150.280">
    <property type="entry name" value="AF1531-like domain"/>
    <property type="match status" value="1"/>
</dbReference>
<reference evidence="3" key="1">
    <citation type="submission" date="2017-08" db="EMBL/GenBank/DDBJ databases">
        <title>A dynamic microbial community with high functional redundancy inhabits the cold, oxic subseafloor aquifer.</title>
        <authorList>
            <person name="Tully B.J."/>
            <person name="Wheat C.G."/>
            <person name="Glazer B.T."/>
            <person name="Huber J.A."/>
        </authorList>
    </citation>
    <scope>NUCLEOTIDE SEQUENCE [LARGE SCALE GENOMIC DNA]</scope>
</reference>
<accession>A0A2A4MTI9</accession>
<dbReference type="InterPro" id="IPR004509">
    <property type="entry name" value="Competence_ComEA_HhH"/>
</dbReference>
<dbReference type="PANTHER" id="PTHR21180:SF32">
    <property type="entry name" value="ENDONUCLEASE_EXONUCLEASE_PHOSPHATASE FAMILY DOMAIN-CONTAINING PROTEIN 1"/>
    <property type="match status" value="1"/>
</dbReference>
<protein>
    <submittedName>
        <fullName evidence="2">Competence protein ComEA</fullName>
    </submittedName>
</protein>
<dbReference type="NCBIfam" id="TIGR00426">
    <property type="entry name" value="competence protein ComEA helix-hairpin-helix repeat region"/>
    <property type="match status" value="1"/>
</dbReference>
<feature type="signal peptide" evidence="1">
    <location>
        <begin position="1"/>
        <end position="28"/>
    </location>
</feature>
<dbReference type="Pfam" id="PF12836">
    <property type="entry name" value="HHH_3"/>
    <property type="match status" value="1"/>
</dbReference>
<dbReference type="InterPro" id="IPR010994">
    <property type="entry name" value="RuvA_2-like"/>
</dbReference>
<evidence type="ECO:0000313" key="3">
    <source>
        <dbReference type="Proteomes" id="UP000218172"/>
    </source>
</evidence>
<keyword evidence="1" id="KW-0732">Signal</keyword>
<sequence length="114" mass="12689">MKNFVKHLNDSKIFFLALLVLFSATVFAAEDSTRVDLSQLTKVDINHADARTLAQHLDGVGIMKAEEIINYRETFGDFQSVEQLGDVKGIGEATIEKNRDRIVIILEANQASLP</sequence>
<dbReference type="Proteomes" id="UP000218172">
    <property type="component" value="Unassembled WGS sequence"/>
</dbReference>
<dbReference type="GO" id="GO:0015627">
    <property type="term" value="C:type II protein secretion system complex"/>
    <property type="evidence" value="ECO:0007669"/>
    <property type="project" value="TreeGrafter"/>
</dbReference>
<dbReference type="PANTHER" id="PTHR21180">
    <property type="entry name" value="ENDONUCLEASE/EXONUCLEASE/PHOSPHATASE FAMILY DOMAIN-CONTAINING PROTEIN 1"/>
    <property type="match status" value="1"/>
</dbReference>
<organism evidence="2 3">
    <name type="scientific">SAR86 cluster bacterium</name>
    <dbReference type="NCBI Taxonomy" id="2030880"/>
    <lineage>
        <taxon>Bacteria</taxon>
        <taxon>Pseudomonadati</taxon>
        <taxon>Pseudomonadota</taxon>
        <taxon>Gammaproteobacteria</taxon>
        <taxon>SAR86 cluster</taxon>
    </lineage>
</organism>
<gene>
    <name evidence="2" type="ORF">COC19_00865</name>
</gene>
<evidence type="ECO:0000313" key="2">
    <source>
        <dbReference type="EMBL" id="PCH63589.1"/>
    </source>
</evidence>
<name>A0A2A4MTI9_9GAMM</name>
<evidence type="ECO:0000256" key="1">
    <source>
        <dbReference type="SAM" id="SignalP"/>
    </source>
</evidence>
<dbReference type="AlphaFoldDB" id="A0A2A4MTI9"/>
<dbReference type="SUPFAM" id="SSF47781">
    <property type="entry name" value="RuvA domain 2-like"/>
    <property type="match status" value="1"/>
</dbReference>
<dbReference type="GO" id="GO:0015628">
    <property type="term" value="P:protein secretion by the type II secretion system"/>
    <property type="evidence" value="ECO:0007669"/>
    <property type="project" value="TreeGrafter"/>
</dbReference>